<dbReference type="EMBL" id="PGTK01000002">
    <property type="protein sequence ID" value="PJF31876.1"/>
    <property type="molecule type" value="Genomic_DNA"/>
</dbReference>
<dbReference type="CDD" id="cd04186">
    <property type="entry name" value="GT_2_like_c"/>
    <property type="match status" value="1"/>
</dbReference>
<name>A0A2M8P2V3_9CHLR</name>
<dbReference type="Gene3D" id="3.90.550.10">
    <property type="entry name" value="Spore Coat Polysaccharide Biosynthesis Protein SpsA, Chain A"/>
    <property type="match status" value="1"/>
</dbReference>
<gene>
    <name evidence="2" type="ORF">CUN51_02740</name>
</gene>
<dbReference type="Proteomes" id="UP000228921">
    <property type="component" value="Unassembled WGS sequence"/>
</dbReference>
<dbReference type="InterPro" id="IPR029044">
    <property type="entry name" value="Nucleotide-diphossugar_trans"/>
</dbReference>
<feature type="domain" description="Glycosyltransferase 2-like" evidence="1">
    <location>
        <begin position="12"/>
        <end position="145"/>
    </location>
</feature>
<proteinExistence type="predicted"/>
<accession>A0A2M8P2V3</accession>
<dbReference type="AlphaFoldDB" id="A0A2M8P2V3"/>
<comment type="caution">
    <text evidence="2">The sequence shown here is derived from an EMBL/GenBank/DDBJ whole genome shotgun (WGS) entry which is preliminary data.</text>
</comment>
<keyword evidence="2" id="KW-0808">Transferase</keyword>
<organism evidence="2 3">
    <name type="scientific">Candidatus Thermofonsia Clade 1 bacterium</name>
    <dbReference type="NCBI Taxonomy" id="2364210"/>
    <lineage>
        <taxon>Bacteria</taxon>
        <taxon>Bacillati</taxon>
        <taxon>Chloroflexota</taxon>
        <taxon>Candidatus Thermofontia</taxon>
        <taxon>Candidatus Thermofonsia Clade 1</taxon>
    </lineage>
</organism>
<protein>
    <submittedName>
        <fullName evidence="2">Glycosyltransferase family 2 protein</fullName>
    </submittedName>
</protein>
<evidence type="ECO:0000259" key="1">
    <source>
        <dbReference type="Pfam" id="PF00535"/>
    </source>
</evidence>
<evidence type="ECO:0000313" key="3">
    <source>
        <dbReference type="Proteomes" id="UP000228921"/>
    </source>
</evidence>
<dbReference type="GO" id="GO:0016740">
    <property type="term" value="F:transferase activity"/>
    <property type="evidence" value="ECO:0007669"/>
    <property type="project" value="UniProtKB-KW"/>
</dbReference>
<sequence>MDRPLQPADLAVIIVTWNVRELVLAALQTLIADLANTDLDWAIYVVDNASSDGTATAIRAAAFERTKVIESSVNLGFGAGNNLALRALGFSDAPARAPHAPRAVFLLNPDTLVHNGAVRALYNALFSLPYAGLVGARLTYADGSLQHSAFRFPGLTQIAIDLLPLPLALQGRLYESALNGRYPRRLYAPDQPPFAVEHTLGAAMMLRREAIEATGLFDEGYFLYAEELDWSMRIRRAGWEIYLVPSAHITHLEGQSARQVRSQSVVHLWRSRLRFYRKFYTPLRAWLAKRLIQLGMRAQIGKARRMAACGALSAAESEALIAAYREVMRL</sequence>
<dbReference type="SUPFAM" id="SSF53448">
    <property type="entry name" value="Nucleotide-diphospho-sugar transferases"/>
    <property type="match status" value="1"/>
</dbReference>
<evidence type="ECO:0000313" key="2">
    <source>
        <dbReference type="EMBL" id="PJF31876.1"/>
    </source>
</evidence>
<dbReference type="Pfam" id="PF00535">
    <property type="entry name" value="Glycos_transf_2"/>
    <property type="match status" value="1"/>
</dbReference>
<dbReference type="PANTHER" id="PTHR43179:SF7">
    <property type="entry name" value="RHAMNOSYLTRANSFERASE WBBL"/>
    <property type="match status" value="1"/>
</dbReference>
<dbReference type="InterPro" id="IPR001173">
    <property type="entry name" value="Glyco_trans_2-like"/>
</dbReference>
<dbReference type="PANTHER" id="PTHR43179">
    <property type="entry name" value="RHAMNOSYLTRANSFERASE WBBL"/>
    <property type="match status" value="1"/>
</dbReference>
<reference evidence="2 3" key="1">
    <citation type="submission" date="2017-11" db="EMBL/GenBank/DDBJ databases">
        <title>Evolution of Phototrophy in the Chloroflexi Phylum Driven by Horizontal Gene Transfer.</title>
        <authorList>
            <person name="Ward L.M."/>
            <person name="Hemp J."/>
            <person name="Shih P.M."/>
            <person name="Mcglynn S.E."/>
            <person name="Fischer W."/>
        </authorList>
    </citation>
    <scope>NUCLEOTIDE SEQUENCE [LARGE SCALE GENOMIC DNA]</scope>
    <source>
        <strain evidence="2">CP2_2F</strain>
    </source>
</reference>